<dbReference type="GO" id="GO:0071949">
    <property type="term" value="F:FAD binding"/>
    <property type="evidence" value="ECO:0007669"/>
    <property type="project" value="InterPro"/>
</dbReference>
<dbReference type="EMBL" id="JALJOR010000009">
    <property type="protein sequence ID" value="KAK9811813.1"/>
    <property type="molecule type" value="Genomic_DNA"/>
</dbReference>
<reference evidence="2 3" key="1">
    <citation type="journal article" date="2024" name="Nat. Commun.">
        <title>Phylogenomics reveals the evolutionary origins of lichenization in chlorophyte algae.</title>
        <authorList>
            <person name="Puginier C."/>
            <person name="Libourel C."/>
            <person name="Otte J."/>
            <person name="Skaloud P."/>
            <person name="Haon M."/>
            <person name="Grisel S."/>
            <person name="Petersen M."/>
            <person name="Berrin J.G."/>
            <person name="Delaux P.M."/>
            <person name="Dal Grande F."/>
            <person name="Keller J."/>
        </authorList>
    </citation>
    <scope>NUCLEOTIDE SEQUENCE [LARGE SCALE GENOMIC DNA]</scope>
    <source>
        <strain evidence="2 3">SAG 2043</strain>
    </source>
</reference>
<evidence type="ECO:0000313" key="2">
    <source>
        <dbReference type="EMBL" id="KAK9811813.1"/>
    </source>
</evidence>
<dbReference type="PRINTS" id="PR00420">
    <property type="entry name" value="RNGMNOXGNASE"/>
</dbReference>
<dbReference type="PANTHER" id="PTHR47469">
    <property type="entry name" value="MONOOXYGENASE-LIKE"/>
    <property type="match status" value="1"/>
</dbReference>
<dbReference type="InterPro" id="IPR053212">
    <property type="entry name" value="DHP_3-monooxygenase"/>
</dbReference>
<organism evidence="2 3">
    <name type="scientific">[Myrmecia] bisecta</name>
    <dbReference type="NCBI Taxonomy" id="41462"/>
    <lineage>
        <taxon>Eukaryota</taxon>
        <taxon>Viridiplantae</taxon>
        <taxon>Chlorophyta</taxon>
        <taxon>core chlorophytes</taxon>
        <taxon>Trebouxiophyceae</taxon>
        <taxon>Trebouxiales</taxon>
        <taxon>Trebouxiaceae</taxon>
        <taxon>Myrmecia</taxon>
    </lineage>
</organism>
<protein>
    <recommendedName>
        <fullName evidence="1">FAD-binding domain-containing protein</fullName>
    </recommendedName>
</protein>
<sequence length="433" mass="47234">MPAPLEVLIVGGSIAGLACAHALLKQGCRVTVLERSITIAAAGAGLGLDQQACDILRSFGLGQDLVENSCELGTEVNRVVVPPIQCGGGRTVEEVFRDEQYGHRSTHWSDLHWMLRKGLPEGVMQLGHTCVAFEQIEERRRVRITAAVGHAGELRSYEGDLMVAADGAMSETRAKLVPGETRRYSGYCAWRGVMTAHPELMTDDEQAVVARVRAAYPDLGRAIYFEMAQDTHAVLYELPGKRLNWLWYVAQPQPKLPFPSVIFSATEQALQKMHLEAYKTWPLALSQLMKATAAPFIHAIVDKEPLSRFVWGRVVLVGEAAHPTTPHGLRSTNMALADAAMLGSCIANSGGDIEAALSRFEHARVSCTAREALFSRYLGQLKQGMLDSPAGSFDWSAANPETRQLLSTAQMPDFDHQRYAADPAAFGPRPSSA</sequence>
<dbReference type="Pfam" id="PF01494">
    <property type="entry name" value="FAD_binding_3"/>
    <property type="match status" value="1"/>
</dbReference>
<evidence type="ECO:0000313" key="3">
    <source>
        <dbReference type="Proteomes" id="UP001489004"/>
    </source>
</evidence>
<proteinExistence type="predicted"/>
<dbReference type="InterPro" id="IPR002938">
    <property type="entry name" value="FAD-bd"/>
</dbReference>
<dbReference type="SUPFAM" id="SSF51905">
    <property type="entry name" value="FAD/NAD(P)-binding domain"/>
    <property type="match status" value="1"/>
</dbReference>
<dbReference type="Proteomes" id="UP001489004">
    <property type="component" value="Unassembled WGS sequence"/>
</dbReference>
<comment type="caution">
    <text evidence="2">The sequence shown here is derived from an EMBL/GenBank/DDBJ whole genome shotgun (WGS) entry which is preliminary data.</text>
</comment>
<accession>A0AAW1PT73</accession>
<keyword evidence="3" id="KW-1185">Reference proteome</keyword>
<name>A0AAW1PT73_9CHLO</name>
<feature type="domain" description="FAD-binding" evidence="1">
    <location>
        <begin position="6"/>
        <end position="200"/>
    </location>
</feature>
<dbReference type="Gene3D" id="3.50.50.60">
    <property type="entry name" value="FAD/NAD(P)-binding domain"/>
    <property type="match status" value="1"/>
</dbReference>
<evidence type="ECO:0000259" key="1">
    <source>
        <dbReference type="Pfam" id="PF01494"/>
    </source>
</evidence>
<gene>
    <name evidence="2" type="ORF">WJX72_010600</name>
</gene>
<dbReference type="SUPFAM" id="SSF54373">
    <property type="entry name" value="FAD-linked reductases, C-terminal domain"/>
    <property type="match status" value="1"/>
</dbReference>
<dbReference type="AlphaFoldDB" id="A0AAW1PT73"/>
<dbReference type="InterPro" id="IPR036188">
    <property type="entry name" value="FAD/NAD-bd_sf"/>
</dbReference>
<dbReference type="PANTHER" id="PTHR47469:SF2">
    <property type="entry name" value="OS06G0597600 PROTEIN"/>
    <property type="match status" value="1"/>
</dbReference>